<dbReference type="CDD" id="cd11647">
    <property type="entry name" value="DHP5_DphB"/>
    <property type="match status" value="1"/>
</dbReference>
<feature type="binding site" evidence="9">
    <location>
        <begin position="112"/>
        <end position="113"/>
    </location>
    <ligand>
        <name>S-adenosyl-L-methionine</name>
        <dbReference type="ChEBI" id="CHEBI:59789"/>
    </ligand>
</feature>
<dbReference type="GO" id="GO:0032259">
    <property type="term" value="P:methylation"/>
    <property type="evidence" value="ECO:0007669"/>
    <property type="project" value="UniProtKB-KW"/>
</dbReference>
<comment type="function">
    <text evidence="1">S-adenosyl-L-methionine-dependent methyltransferase that catalyzes four methylations of the modified target histidine residue in translation elongation factor 2 (EF-2), to form an intermediate called diphthine methyl ester. The four successive methylation reactions represent the second step of diphthamide biosynthesis.</text>
</comment>
<accession>A0A131Y0B5</accession>
<reference evidence="11" key="1">
    <citation type="submission" date="2016-02" db="EMBL/GenBank/DDBJ databases">
        <title>RNAseq analyses of the midgut from blood- or serum-fed Ixodes ricinus ticks.</title>
        <authorList>
            <person name="Perner J."/>
            <person name="Provaznik J."/>
            <person name="Schrenkova J."/>
            <person name="Urbanova V."/>
            <person name="Ribeiro J.M."/>
            <person name="Kopacek P."/>
        </authorList>
    </citation>
    <scope>NUCLEOTIDE SEQUENCE</scope>
    <source>
        <tissue evidence="11">Gut</tissue>
    </source>
</reference>
<comment type="similarity">
    <text evidence="3">Belongs to the diphthine synthase family.</text>
</comment>
<evidence type="ECO:0000256" key="6">
    <source>
        <dbReference type="ARBA" id="ARBA00022679"/>
    </source>
</evidence>
<dbReference type="Pfam" id="PF00590">
    <property type="entry name" value="TP_methylase"/>
    <property type="match status" value="1"/>
</dbReference>
<evidence type="ECO:0000256" key="5">
    <source>
        <dbReference type="ARBA" id="ARBA00022603"/>
    </source>
</evidence>
<evidence type="ECO:0000256" key="9">
    <source>
        <dbReference type="PIRSR" id="PIRSR036432-1"/>
    </source>
</evidence>
<feature type="binding site" evidence="9">
    <location>
        <position position="9"/>
    </location>
    <ligand>
        <name>S-adenosyl-L-methionine</name>
        <dbReference type="ChEBI" id="CHEBI:59789"/>
    </ligand>
</feature>
<dbReference type="SUPFAM" id="SSF53790">
    <property type="entry name" value="Tetrapyrrole methylase"/>
    <property type="match status" value="1"/>
</dbReference>
<dbReference type="HAMAP" id="MF_01084">
    <property type="entry name" value="Diphthine_synth"/>
    <property type="match status" value="1"/>
</dbReference>
<feature type="binding site" evidence="9">
    <location>
        <position position="253"/>
    </location>
    <ligand>
        <name>S-adenosyl-L-methionine</name>
        <dbReference type="ChEBI" id="CHEBI:59789"/>
    </ligand>
</feature>
<keyword evidence="7 9" id="KW-0949">S-adenosyl-L-methionine</keyword>
<dbReference type="PANTHER" id="PTHR10882">
    <property type="entry name" value="DIPHTHINE SYNTHASE"/>
    <property type="match status" value="1"/>
</dbReference>
<feature type="domain" description="Tetrapyrrole methylase" evidence="10">
    <location>
        <begin position="1"/>
        <end position="178"/>
    </location>
</feature>
<dbReference type="PIRSF" id="PIRSF036432">
    <property type="entry name" value="Diphthine_synth"/>
    <property type="match status" value="1"/>
</dbReference>
<dbReference type="EC" id="2.1.1.314" evidence="4"/>
<evidence type="ECO:0000256" key="3">
    <source>
        <dbReference type="ARBA" id="ARBA00006729"/>
    </source>
</evidence>
<feature type="binding site" evidence="9">
    <location>
        <position position="228"/>
    </location>
    <ligand>
        <name>S-adenosyl-L-methionine</name>
        <dbReference type="ChEBI" id="CHEBI:59789"/>
    </ligand>
</feature>
<dbReference type="PANTHER" id="PTHR10882:SF0">
    <property type="entry name" value="DIPHTHINE METHYL ESTER SYNTHASE"/>
    <property type="match status" value="1"/>
</dbReference>
<proteinExistence type="evidence at transcript level"/>
<keyword evidence="6" id="KW-0808">Transferase</keyword>
<dbReference type="FunFam" id="3.40.1010.10:FF:000004">
    <property type="entry name" value="Putative diphthine synthase"/>
    <property type="match status" value="1"/>
</dbReference>
<protein>
    <recommendedName>
        <fullName evidence="4">diphthine methyl ester synthase</fullName>
        <ecNumber evidence="4">2.1.1.314</ecNumber>
    </recommendedName>
</protein>
<dbReference type="GO" id="GO:0141133">
    <property type="term" value="F:diphthine methyl ester synthase activity"/>
    <property type="evidence" value="ECO:0007669"/>
    <property type="project" value="UniProtKB-EC"/>
</dbReference>
<comment type="pathway">
    <text evidence="2">Protein modification; peptidyl-diphthamide biosynthesis.</text>
</comment>
<comment type="catalytic activity">
    <reaction evidence="8">
        <text>2-[(3S)-amino-3-carboxypropyl]-L-histidyl-[translation elongation factor 2] + 4 S-adenosyl-L-methionine = diphthine methyl ester-[translation elongation factor 2] + 4 S-adenosyl-L-homocysteine + 3 H(+)</text>
        <dbReference type="Rhea" id="RHEA:42652"/>
        <dbReference type="Rhea" id="RHEA-COMP:9749"/>
        <dbReference type="Rhea" id="RHEA-COMP:10173"/>
        <dbReference type="ChEBI" id="CHEBI:15378"/>
        <dbReference type="ChEBI" id="CHEBI:57856"/>
        <dbReference type="ChEBI" id="CHEBI:59789"/>
        <dbReference type="ChEBI" id="CHEBI:73995"/>
        <dbReference type="ChEBI" id="CHEBI:79005"/>
        <dbReference type="EC" id="2.1.1.314"/>
    </reaction>
</comment>
<dbReference type="Gene3D" id="3.30.950.10">
    <property type="entry name" value="Methyltransferase, Cobalt-precorrin-4 Transmethylase, Domain 2"/>
    <property type="match status" value="1"/>
</dbReference>
<dbReference type="NCBIfam" id="TIGR00522">
    <property type="entry name" value="dph5"/>
    <property type="match status" value="1"/>
</dbReference>
<dbReference type="Gene3D" id="3.40.1010.10">
    <property type="entry name" value="Cobalt-precorrin-4 Transmethylase, Domain 1"/>
    <property type="match status" value="1"/>
</dbReference>
<dbReference type="UniPathway" id="UPA00559"/>
<evidence type="ECO:0000256" key="8">
    <source>
        <dbReference type="ARBA" id="ARBA00048752"/>
    </source>
</evidence>
<dbReference type="GO" id="GO:0017183">
    <property type="term" value="P:protein histidyl modification to diphthamide"/>
    <property type="evidence" value="ECO:0007669"/>
    <property type="project" value="UniProtKB-UniPathway"/>
</dbReference>
<feature type="binding site" evidence="9">
    <location>
        <position position="87"/>
    </location>
    <ligand>
        <name>S-adenosyl-L-methionine</name>
        <dbReference type="ChEBI" id="CHEBI:59789"/>
    </ligand>
</feature>
<evidence type="ECO:0000259" key="10">
    <source>
        <dbReference type="Pfam" id="PF00590"/>
    </source>
</evidence>
<sequence>MLYLVGLGLGDVKDITLRGLEIVKKCSKVYLESYTSVLSAGQSQLEKFYGKELILADREMVEQGSEEMLQAAKNEDVAFLVVGDPLGATTHSDLMLRAHELGVQTRLVHNASILTAVGCCGLQLYSFGETVSIVLWTESWKPHSYYDKIAANRRRGLHTLCLLDIKMKEKTVENIIKGRDIYEPPRFMTASEAADQLLQILETKKEEGVAEGDLAYSENSMCIGLARVGTETQQVVCASLRDMSSCDLGGPLHSLVVPGKLHPMELEMLKLFVVDQAWFDEVCRRSTE</sequence>
<dbReference type="EMBL" id="GEFM01003956">
    <property type="protein sequence ID" value="JAP71840.1"/>
    <property type="molecule type" value="mRNA"/>
</dbReference>
<evidence type="ECO:0000256" key="7">
    <source>
        <dbReference type="ARBA" id="ARBA00022691"/>
    </source>
</evidence>
<dbReference type="AlphaFoldDB" id="A0A131Y0B5"/>
<name>A0A131Y0B5_IXORI</name>
<feature type="binding site" evidence="9">
    <location>
        <position position="84"/>
    </location>
    <ligand>
        <name>S-adenosyl-L-methionine</name>
        <dbReference type="ChEBI" id="CHEBI:59789"/>
    </ligand>
</feature>
<dbReference type="InterPro" id="IPR004551">
    <property type="entry name" value="Dphthn_synthase"/>
</dbReference>
<evidence type="ECO:0000313" key="11">
    <source>
        <dbReference type="EMBL" id="JAP71840.1"/>
    </source>
</evidence>
<dbReference type="InterPro" id="IPR000878">
    <property type="entry name" value="4pyrrol_Mease"/>
</dbReference>
<evidence type="ECO:0000256" key="2">
    <source>
        <dbReference type="ARBA" id="ARBA00005156"/>
    </source>
</evidence>
<dbReference type="FunFam" id="3.30.950.10:FF:000004">
    <property type="entry name" value="Diphthine synthase putative"/>
    <property type="match status" value="1"/>
</dbReference>
<dbReference type="InterPro" id="IPR035996">
    <property type="entry name" value="4pyrrol_Methylase_sf"/>
</dbReference>
<organism evidence="11">
    <name type="scientific">Ixodes ricinus</name>
    <name type="common">Common tick</name>
    <name type="synonym">Acarus ricinus</name>
    <dbReference type="NCBI Taxonomy" id="34613"/>
    <lineage>
        <taxon>Eukaryota</taxon>
        <taxon>Metazoa</taxon>
        <taxon>Ecdysozoa</taxon>
        <taxon>Arthropoda</taxon>
        <taxon>Chelicerata</taxon>
        <taxon>Arachnida</taxon>
        <taxon>Acari</taxon>
        <taxon>Parasitiformes</taxon>
        <taxon>Ixodida</taxon>
        <taxon>Ixodoidea</taxon>
        <taxon>Ixodidae</taxon>
        <taxon>Ixodinae</taxon>
        <taxon>Ixodes</taxon>
    </lineage>
</organism>
<dbReference type="InterPro" id="IPR014777">
    <property type="entry name" value="4pyrrole_Mease_sub1"/>
</dbReference>
<dbReference type="InterPro" id="IPR014776">
    <property type="entry name" value="4pyrrole_Mease_sub2"/>
</dbReference>
<evidence type="ECO:0000256" key="1">
    <source>
        <dbReference type="ARBA" id="ARBA00004006"/>
    </source>
</evidence>
<evidence type="ECO:0000256" key="4">
    <source>
        <dbReference type="ARBA" id="ARBA00011927"/>
    </source>
</evidence>
<keyword evidence="5" id="KW-0489">Methyltransferase</keyword>
<feature type="binding site" evidence="9">
    <location>
        <position position="163"/>
    </location>
    <ligand>
        <name>S-adenosyl-L-methionine</name>
        <dbReference type="ChEBI" id="CHEBI:59789"/>
    </ligand>
</feature>